<dbReference type="AlphaFoldDB" id="A0A9P6KXA2"/>
<name>A0A9P6KXA2_9MICR</name>
<dbReference type="OrthoDB" id="426210at2759"/>
<comment type="caution">
    <text evidence="1">The sequence shown here is derived from an EMBL/GenBank/DDBJ whole genome shotgun (WGS) entry which is preliminary data.</text>
</comment>
<reference evidence="1 2" key="1">
    <citation type="journal article" date="2020" name="Genome Biol. Evol.">
        <title>Comparative genomics of strictly vertically transmitted, feminizing microsporidia endosymbionts of amphipod crustaceans.</title>
        <authorList>
            <person name="Cormier A."/>
            <person name="Chebbi M.A."/>
            <person name="Giraud I."/>
            <person name="Wattier R."/>
            <person name="Teixeira M."/>
            <person name="Gilbert C."/>
            <person name="Rigaud T."/>
            <person name="Cordaux R."/>
        </authorList>
    </citation>
    <scope>NUCLEOTIDE SEQUENCE [LARGE SCALE GENOMIC DNA]</scope>
    <source>
        <strain evidence="1 2">Ou3-Ou53</strain>
    </source>
</reference>
<sequence>SLRYRKKCNLKTNTSYNSSNNTAMEEKESLRDLGVLMQNNTSFSDQIANVEASGRRLCSWAMRTFLARDKRTMLTLWKQLIQPVIDYCSPLWIPHCYRVRSTYELKQCYPGDMVPCLCMCCPECYFICVFVYICND</sequence>
<evidence type="ECO:0000313" key="2">
    <source>
        <dbReference type="Proteomes" id="UP000740883"/>
    </source>
</evidence>
<gene>
    <name evidence="1" type="ORF">NGRA_3370</name>
</gene>
<evidence type="ECO:0000313" key="1">
    <source>
        <dbReference type="EMBL" id="KAF9754346.1"/>
    </source>
</evidence>
<organism evidence="1 2">
    <name type="scientific">Nosema granulosis</name>
    <dbReference type="NCBI Taxonomy" id="83296"/>
    <lineage>
        <taxon>Eukaryota</taxon>
        <taxon>Fungi</taxon>
        <taxon>Fungi incertae sedis</taxon>
        <taxon>Microsporidia</taxon>
        <taxon>Nosematidae</taxon>
        <taxon>Nosema</taxon>
    </lineage>
</organism>
<protein>
    <submittedName>
        <fullName evidence="1">Uncharacterized protein</fullName>
    </submittedName>
</protein>
<dbReference type="Proteomes" id="UP000740883">
    <property type="component" value="Unassembled WGS sequence"/>
</dbReference>
<feature type="non-terminal residue" evidence="1">
    <location>
        <position position="1"/>
    </location>
</feature>
<keyword evidence="2" id="KW-1185">Reference proteome</keyword>
<accession>A0A9P6KXA2</accession>
<dbReference type="EMBL" id="SBJO01000934">
    <property type="protein sequence ID" value="KAF9754346.1"/>
    <property type="molecule type" value="Genomic_DNA"/>
</dbReference>
<proteinExistence type="predicted"/>